<dbReference type="KEGG" id="nwl:NWFMUON74_18030"/>
<keyword evidence="3" id="KW-1185">Reference proteome</keyword>
<dbReference type="InterPro" id="IPR010982">
    <property type="entry name" value="Lambda_DNA-bd_dom_sf"/>
</dbReference>
<gene>
    <name evidence="2" type="ORF">NWFMUON74_18030</name>
</gene>
<dbReference type="PANTHER" id="PTHR35010">
    <property type="entry name" value="BLL4672 PROTEIN-RELATED"/>
    <property type="match status" value="1"/>
</dbReference>
<name>A0A7G1KGG7_9NOCA</name>
<accession>A0A7G1KGG7</accession>
<sequence length="239" mass="27315">MRREELAALAGVGVTWYTWLEQGRDIRVSPDTLGRIAKALRLTPSDTAYLFSLADLPTSDETGTSRVANRTIRDTVNGFSAGPAILLDPYWDVEAYNQPAASVFEFDAYEGRFARNHIWRFFMDPVRRSKYPDWETLAPTWPAMLRVTHVKLMGDHYFESLLDALITSSPEFRTLWERHDTAEPAATRGIRMRLPEYGILKFDSVRFRPVDAPLHLLHVLNPADDRTAEAMRAMSESPR</sequence>
<dbReference type="EMBL" id="AP023396">
    <property type="protein sequence ID" value="BCK54031.1"/>
    <property type="molecule type" value="Genomic_DNA"/>
</dbReference>
<dbReference type="PANTHER" id="PTHR35010:SF3">
    <property type="entry name" value="BLL4873 PROTEIN"/>
    <property type="match status" value="1"/>
</dbReference>
<dbReference type="CDD" id="cd00093">
    <property type="entry name" value="HTH_XRE"/>
    <property type="match status" value="1"/>
</dbReference>
<evidence type="ECO:0000313" key="2">
    <source>
        <dbReference type="EMBL" id="BCK54031.1"/>
    </source>
</evidence>
<reference evidence="2 3" key="1">
    <citation type="submission" date="2020-08" db="EMBL/GenBank/DDBJ databases">
        <title>Genome Sequencing of Nocardia wallacei strain FMUON74 and assembly.</title>
        <authorList>
            <person name="Toyokawa M."/>
            <person name="Uesaka K."/>
        </authorList>
    </citation>
    <scope>NUCLEOTIDE SEQUENCE [LARGE SCALE GENOMIC DNA]</scope>
    <source>
        <strain evidence="2 3">FMUON74</strain>
    </source>
</reference>
<dbReference type="AlphaFoldDB" id="A0A7G1KGG7"/>
<evidence type="ECO:0000259" key="1">
    <source>
        <dbReference type="Pfam" id="PF17765"/>
    </source>
</evidence>
<dbReference type="Gene3D" id="1.10.260.40">
    <property type="entry name" value="lambda repressor-like DNA-binding domains"/>
    <property type="match status" value="1"/>
</dbReference>
<dbReference type="SUPFAM" id="SSF47413">
    <property type="entry name" value="lambda repressor-like DNA-binding domains"/>
    <property type="match status" value="1"/>
</dbReference>
<protein>
    <recommendedName>
        <fullName evidence="1">MmyB-like transcription regulator ligand binding domain-containing protein</fullName>
    </recommendedName>
</protein>
<dbReference type="Pfam" id="PF17765">
    <property type="entry name" value="MLTR_LBD"/>
    <property type="match status" value="1"/>
</dbReference>
<dbReference type="Gene3D" id="3.30.450.180">
    <property type="match status" value="1"/>
</dbReference>
<dbReference type="InterPro" id="IPR041413">
    <property type="entry name" value="MLTR_LBD"/>
</dbReference>
<dbReference type="Pfam" id="PF13560">
    <property type="entry name" value="HTH_31"/>
    <property type="match status" value="1"/>
</dbReference>
<proteinExistence type="predicted"/>
<dbReference type="Proteomes" id="UP000516173">
    <property type="component" value="Chromosome"/>
</dbReference>
<organism evidence="2 3">
    <name type="scientific">Nocardia wallacei</name>
    <dbReference type="NCBI Taxonomy" id="480035"/>
    <lineage>
        <taxon>Bacteria</taxon>
        <taxon>Bacillati</taxon>
        <taxon>Actinomycetota</taxon>
        <taxon>Actinomycetes</taxon>
        <taxon>Mycobacteriales</taxon>
        <taxon>Nocardiaceae</taxon>
        <taxon>Nocardia</taxon>
    </lineage>
</organism>
<evidence type="ECO:0000313" key="3">
    <source>
        <dbReference type="Proteomes" id="UP000516173"/>
    </source>
</evidence>
<feature type="domain" description="MmyB-like transcription regulator ligand binding" evidence="1">
    <location>
        <begin position="70"/>
        <end position="233"/>
    </location>
</feature>
<dbReference type="InterPro" id="IPR001387">
    <property type="entry name" value="Cro/C1-type_HTH"/>
</dbReference>
<dbReference type="GO" id="GO:0003677">
    <property type="term" value="F:DNA binding"/>
    <property type="evidence" value="ECO:0007669"/>
    <property type="project" value="InterPro"/>
</dbReference>